<sequence length="65" mass="7706">MERDLSFLAELNQVLIRHIPREANRLADFCAKFCMSNDFVWTDIVMTPPEFLEILRYDLERVSSV</sequence>
<dbReference type="EMBL" id="JBBWWR010000004">
    <property type="protein sequence ID" value="KAK8967898.1"/>
    <property type="molecule type" value="Genomic_DNA"/>
</dbReference>
<proteinExistence type="predicted"/>
<accession>A0ABR2MYC5</accession>
<evidence type="ECO:0000313" key="1">
    <source>
        <dbReference type="EMBL" id="KAK8967898.1"/>
    </source>
</evidence>
<gene>
    <name evidence="1" type="ORF">KSP40_PGU004316</name>
</gene>
<keyword evidence="2" id="KW-1185">Reference proteome</keyword>
<evidence type="ECO:0000313" key="2">
    <source>
        <dbReference type="Proteomes" id="UP001412067"/>
    </source>
</evidence>
<reference evidence="1 2" key="1">
    <citation type="journal article" date="2022" name="Nat. Plants">
        <title>Genomes of leafy and leafless Platanthera orchids illuminate the evolution of mycoheterotrophy.</title>
        <authorList>
            <person name="Li M.H."/>
            <person name="Liu K.W."/>
            <person name="Li Z."/>
            <person name="Lu H.C."/>
            <person name="Ye Q.L."/>
            <person name="Zhang D."/>
            <person name="Wang J.Y."/>
            <person name="Li Y.F."/>
            <person name="Zhong Z.M."/>
            <person name="Liu X."/>
            <person name="Yu X."/>
            <person name="Liu D.K."/>
            <person name="Tu X.D."/>
            <person name="Liu B."/>
            <person name="Hao Y."/>
            <person name="Liao X.Y."/>
            <person name="Jiang Y.T."/>
            <person name="Sun W.H."/>
            <person name="Chen J."/>
            <person name="Chen Y.Q."/>
            <person name="Ai Y."/>
            <person name="Zhai J.W."/>
            <person name="Wu S.S."/>
            <person name="Zhou Z."/>
            <person name="Hsiao Y.Y."/>
            <person name="Wu W.L."/>
            <person name="Chen Y.Y."/>
            <person name="Lin Y.F."/>
            <person name="Hsu J.L."/>
            <person name="Li C.Y."/>
            <person name="Wang Z.W."/>
            <person name="Zhao X."/>
            <person name="Zhong W.Y."/>
            <person name="Ma X.K."/>
            <person name="Ma L."/>
            <person name="Huang J."/>
            <person name="Chen G.Z."/>
            <person name="Huang M.Z."/>
            <person name="Huang L."/>
            <person name="Peng D.H."/>
            <person name="Luo Y.B."/>
            <person name="Zou S.Q."/>
            <person name="Chen S.P."/>
            <person name="Lan S."/>
            <person name="Tsai W.C."/>
            <person name="Van de Peer Y."/>
            <person name="Liu Z.J."/>
        </authorList>
    </citation>
    <scope>NUCLEOTIDE SEQUENCE [LARGE SCALE GENOMIC DNA]</scope>
    <source>
        <strain evidence="1">Lor288</strain>
    </source>
</reference>
<dbReference type="Proteomes" id="UP001412067">
    <property type="component" value="Unassembled WGS sequence"/>
</dbReference>
<comment type="caution">
    <text evidence="1">The sequence shown here is derived from an EMBL/GenBank/DDBJ whole genome shotgun (WGS) entry which is preliminary data.</text>
</comment>
<organism evidence="1 2">
    <name type="scientific">Platanthera guangdongensis</name>
    <dbReference type="NCBI Taxonomy" id="2320717"/>
    <lineage>
        <taxon>Eukaryota</taxon>
        <taxon>Viridiplantae</taxon>
        <taxon>Streptophyta</taxon>
        <taxon>Embryophyta</taxon>
        <taxon>Tracheophyta</taxon>
        <taxon>Spermatophyta</taxon>
        <taxon>Magnoliopsida</taxon>
        <taxon>Liliopsida</taxon>
        <taxon>Asparagales</taxon>
        <taxon>Orchidaceae</taxon>
        <taxon>Orchidoideae</taxon>
        <taxon>Orchideae</taxon>
        <taxon>Orchidinae</taxon>
        <taxon>Platanthera</taxon>
    </lineage>
</organism>
<evidence type="ECO:0008006" key="3">
    <source>
        <dbReference type="Google" id="ProtNLM"/>
    </source>
</evidence>
<name>A0ABR2MYC5_9ASPA</name>
<protein>
    <recommendedName>
        <fullName evidence="3">RNase H type-1 domain-containing protein</fullName>
    </recommendedName>
</protein>